<dbReference type="GeneID" id="36375745"/>
<keyword evidence="1" id="KW-1133">Transmembrane helix</keyword>
<feature type="signal peptide" evidence="2">
    <location>
        <begin position="1"/>
        <end position="20"/>
    </location>
</feature>
<evidence type="ECO:0000256" key="2">
    <source>
        <dbReference type="SAM" id="SignalP"/>
    </source>
</evidence>
<dbReference type="AlphaFoldDB" id="A0A090L0R6"/>
<sequence length="224" mass="25521">MVLKIEVLLFVICFFKLTLAVPKDIVVKFAISDYKKTEILGYLKFQNVYNTGPNISSHFYPENDALTNLKNQIQNALQSDEQMYYLSLDNDKFITSLPLCILAESNLAHRLDVVIGEDENEIKSITLHPYESYIGHLNGTCPESKGLAKEFKKDPEFHVQIFRPTPIPNPDIVTFVKRIEKEKQQRAAGGEGDNRSFLQKYWLYIALFVLIFVISSAANPEGQA</sequence>
<dbReference type="RefSeq" id="XP_024502582.1">
    <property type="nucleotide sequence ID" value="XM_024648623.1"/>
</dbReference>
<dbReference type="WBParaSite" id="SRAE_1000164200.1">
    <property type="protein sequence ID" value="SRAE_1000164200.1"/>
    <property type="gene ID" value="WBGene00258250"/>
</dbReference>
<evidence type="ECO:0000313" key="5">
    <source>
        <dbReference type="WBParaSite" id="SRAE_1000164200.1"/>
    </source>
</evidence>
<dbReference type="OrthoDB" id="1894652at2759"/>
<dbReference type="WBParaSite" id="SRAE_1000164200.2">
    <property type="protein sequence ID" value="SRAE_1000164200.2"/>
    <property type="gene ID" value="WBGene00258250"/>
</dbReference>
<dbReference type="eggNOG" id="KOG4827">
    <property type="taxonomic scope" value="Eukaryota"/>
</dbReference>
<feature type="chain" id="PRO_5042327031" evidence="2">
    <location>
        <begin position="21"/>
        <end position="224"/>
    </location>
</feature>
<dbReference type="Pfam" id="PF21203">
    <property type="entry name" value="ECM10"/>
    <property type="match status" value="1"/>
</dbReference>
<evidence type="ECO:0000256" key="1">
    <source>
        <dbReference type="SAM" id="Phobius"/>
    </source>
</evidence>
<keyword evidence="4" id="KW-1185">Reference proteome</keyword>
<evidence type="ECO:0000313" key="7">
    <source>
        <dbReference type="WormBase" id="SRAE_1000164200"/>
    </source>
</evidence>
<organism evidence="3">
    <name type="scientific">Strongyloides ratti</name>
    <name type="common">Parasitic roundworm</name>
    <dbReference type="NCBI Taxonomy" id="34506"/>
    <lineage>
        <taxon>Eukaryota</taxon>
        <taxon>Metazoa</taxon>
        <taxon>Ecdysozoa</taxon>
        <taxon>Nematoda</taxon>
        <taxon>Chromadorea</taxon>
        <taxon>Rhabditida</taxon>
        <taxon>Tylenchina</taxon>
        <taxon>Panagrolaimomorpha</taxon>
        <taxon>Strongyloidoidea</taxon>
        <taxon>Strongyloididae</taxon>
        <taxon>Strongyloides</taxon>
    </lineage>
</organism>
<keyword evidence="1" id="KW-0812">Transmembrane</keyword>
<evidence type="ECO:0000313" key="4">
    <source>
        <dbReference type="Proteomes" id="UP000035682"/>
    </source>
</evidence>
<gene>
    <name evidence="3 5 6 7" type="ORF">SRAE_1000164200</name>
</gene>
<dbReference type="Proteomes" id="UP000035682">
    <property type="component" value="Unplaced"/>
</dbReference>
<keyword evidence="2" id="KW-0732">Signal</keyword>
<dbReference type="CTD" id="36375745"/>
<evidence type="ECO:0000313" key="3">
    <source>
        <dbReference type="EMBL" id="CEF63380.1"/>
    </source>
</evidence>
<evidence type="ECO:0000313" key="6">
    <source>
        <dbReference type="WBParaSite" id="SRAE_1000164200.2"/>
    </source>
</evidence>
<dbReference type="STRING" id="34506.A0A090L0R6"/>
<dbReference type="CDD" id="cd22209">
    <property type="entry name" value="EMC10"/>
    <property type="match status" value="1"/>
</dbReference>
<accession>A0A090L0R6</accession>
<keyword evidence="1" id="KW-0472">Membrane</keyword>
<proteinExistence type="predicted"/>
<reference evidence="6" key="2">
    <citation type="submission" date="2022-04" db="UniProtKB">
        <authorList>
            <consortium name="WormBaseParasite"/>
        </authorList>
    </citation>
    <scope>IDENTIFICATION</scope>
</reference>
<dbReference type="EMBL" id="LN609528">
    <property type="protein sequence ID" value="CEF63380.1"/>
    <property type="molecule type" value="Genomic_DNA"/>
</dbReference>
<feature type="transmembrane region" description="Helical" evidence="1">
    <location>
        <begin position="201"/>
        <end position="218"/>
    </location>
</feature>
<reference evidence="3 4" key="1">
    <citation type="submission" date="2014-09" db="EMBL/GenBank/DDBJ databases">
        <authorList>
            <person name="Martin A.A."/>
        </authorList>
    </citation>
    <scope>NUCLEOTIDE SEQUENCE</scope>
    <source>
        <strain evidence="4 6">ED321</strain>
        <strain evidence="3">ED321 Heterogonic</strain>
    </source>
</reference>
<protein>
    <submittedName>
        <fullName evidence="3 5">Uncharacterized protein</fullName>
    </submittedName>
</protein>
<name>A0A090L0R6_STRRB</name>
<dbReference type="WormBase" id="SRAE_1000164200">
    <property type="protein sequence ID" value="SRP11482"/>
    <property type="gene ID" value="WBGene00258250"/>
</dbReference>